<dbReference type="VEuPathDB" id="FungiDB:MPH_00587"/>
<dbReference type="PANTHER" id="PTHR13878:SF91">
    <property type="entry name" value="FAD BINDING DOMAIN PROTEIN (AFU_ORTHOLOGUE AFUA_6G12070)-RELATED"/>
    <property type="match status" value="1"/>
</dbReference>
<dbReference type="OrthoDB" id="9983560at2759"/>
<gene>
    <name evidence="5" type="ORF">MPH_00587</name>
</gene>
<dbReference type="InParanoid" id="K2RHF6"/>
<evidence type="ECO:0000313" key="6">
    <source>
        <dbReference type="Proteomes" id="UP000007129"/>
    </source>
</evidence>
<feature type="domain" description="FAD-binding PCMH-type" evidence="4">
    <location>
        <begin position="191"/>
        <end position="370"/>
    </location>
</feature>
<dbReference type="EMBL" id="AHHD01000031">
    <property type="protein sequence ID" value="EKG21996.1"/>
    <property type="molecule type" value="Genomic_DNA"/>
</dbReference>
<protein>
    <submittedName>
        <fullName evidence="5">FAD linked oxidase</fullName>
    </submittedName>
</protein>
<organism evidence="5 6">
    <name type="scientific">Macrophomina phaseolina (strain MS6)</name>
    <name type="common">Charcoal rot fungus</name>
    <dbReference type="NCBI Taxonomy" id="1126212"/>
    <lineage>
        <taxon>Eukaryota</taxon>
        <taxon>Fungi</taxon>
        <taxon>Dikarya</taxon>
        <taxon>Ascomycota</taxon>
        <taxon>Pezizomycotina</taxon>
        <taxon>Dothideomycetes</taxon>
        <taxon>Dothideomycetes incertae sedis</taxon>
        <taxon>Botryosphaeriales</taxon>
        <taxon>Botryosphaeriaceae</taxon>
        <taxon>Macrophomina</taxon>
    </lineage>
</organism>
<dbReference type="STRING" id="1126212.K2RHF6"/>
<sequence>MGALLKSLFLVGILPLRHSVIAWSIQDGGTFDATGATLSPAVETFGADSTDLDEDYFPFETAQLTSAVLGHLTRINVTDASLFDFGNLTATTNRSAAICRLLPADEAWPSNSEWSQFNLLLGGSLIRSVPAAAVCYQGWPQYDAATCDSVTANWNKPQFQAESPTDIDWPLFEGVTCLPPSNAPKGANCTLGGYPSYIVNVTSVANIQLAVNYARNRNLRLTVKNKGHDFNAKNTGAGALSVWTHHLNDIRYIPSYTSGGHSGPALKIGSGVQALQVYEFADNLDLHVVAGIARTVGLGGGYIAGGGHSPLSSKYGMAADQVLALEVVLPDGTFVSVDENNNPDLFWALRGGGGSTYGIVTSLIIRVYPKAPVSTLTYSFSTGANVSSSAFWSGIDVFFATYPTYADAGMYTYYTISCANATTCTLAVNPLWATNTTCAQLRAFTGPYFAQLATLGISVDNATYTTYPSLLPAFLATFPASTEVVGSWTYHTGSRLFPRSNWANASTLSAQTSAIRAAVLSTGMMVGYNVRAAANPSVDQRNAVNPAWRATLCHAMLGASWGTDATPGDVADAIERLTEALQPWRDVSPGAGAYMSEADIKEPDWQQAFYGANYARLYALKQRYDPWGLFYAPTAVGSEDWYVTGQLEWYPTQNGRLCSKGAT</sequence>
<dbReference type="Proteomes" id="UP000007129">
    <property type="component" value="Unassembled WGS sequence"/>
</dbReference>
<dbReference type="InterPro" id="IPR036318">
    <property type="entry name" value="FAD-bd_PCMH-like_sf"/>
</dbReference>
<dbReference type="InterPro" id="IPR050432">
    <property type="entry name" value="FAD-linked_Oxidoreductases_BP"/>
</dbReference>
<feature type="signal peptide" evidence="3">
    <location>
        <begin position="1"/>
        <end position="22"/>
    </location>
</feature>
<dbReference type="SUPFAM" id="SSF56176">
    <property type="entry name" value="FAD-binding/transporter-associated domain-like"/>
    <property type="match status" value="1"/>
</dbReference>
<dbReference type="InterPro" id="IPR016166">
    <property type="entry name" value="FAD-bd_PCMH"/>
</dbReference>
<dbReference type="HOGENOM" id="CLU_018354_4_2_1"/>
<name>K2RHF6_MACPH</name>
<accession>K2RHF6</accession>
<dbReference type="Pfam" id="PF08031">
    <property type="entry name" value="BBE"/>
    <property type="match status" value="1"/>
</dbReference>
<feature type="chain" id="PRO_5003866719" evidence="3">
    <location>
        <begin position="23"/>
        <end position="663"/>
    </location>
</feature>
<evidence type="ECO:0000259" key="4">
    <source>
        <dbReference type="PROSITE" id="PS51387"/>
    </source>
</evidence>
<dbReference type="Pfam" id="PF01565">
    <property type="entry name" value="FAD_binding_4"/>
    <property type="match status" value="1"/>
</dbReference>
<proteinExistence type="inferred from homology"/>
<reference evidence="5 6" key="1">
    <citation type="journal article" date="2012" name="BMC Genomics">
        <title>Tools to kill: Genome of one of the most destructive plant pathogenic fungi Macrophomina phaseolina.</title>
        <authorList>
            <person name="Islam M.S."/>
            <person name="Haque M.S."/>
            <person name="Islam M.M."/>
            <person name="Emdad E.M."/>
            <person name="Halim A."/>
            <person name="Hossen Q.M.M."/>
            <person name="Hossain M.Z."/>
            <person name="Ahmed B."/>
            <person name="Rahim S."/>
            <person name="Rahman M.S."/>
            <person name="Alam M.M."/>
            <person name="Hou S."/>
            <person name="Wan X."/>
            <person name="Saito J.A."/>
            <person name="Alam M."/>
        </authorList>
    </citation>
    <scope>NUCLEOTIDE SEQUENCE [LARGE SCALE GENOMIC DNA]</scope>
    <source>
        <strain evidence="5 6">MS6</strain>
    </source>
</reference>
<dbReference type="PROSITE" id="PS51387">
    <property type="entry name" value="FAD_PCMH"/>
    <property type="match status" value="1"/>
</dbReference>
<dbReference type="PANTHER" id="PTHR13878">
    <property type="entry name" value="GULONOLACTONE OXIDASE"/>
    <property type="match status" value="1"/>
</dbReference>
<keyword evidence="3" id="KW-0732">Signal</keyword>
<comment type="caution">
    <text evidence="5">The sequence shown here is derived from an EMBL/GenBank/DDBJ whole genome shotgun (WGS) entry which is preliminary data.</text>
</comment>
<dbReference type="AlphaFoldDB" id="K2RHF6"/>
<evidence type="ECO:0000256" key="3">
    <source>
        <dbReference type="SAM" id="SignalP"/>
    </source>
</evidence>
<dbReference type="GO" id="GO:0071949">
    <property type="term" value="F:FAD binding"/>
    <property type="evidence" value="ECO:0007669"/>
    <property type="project" value="InterPro"/>
</dbReference>
<dbReference type="eggNOG" id="ENOG502QUV4">
    <property type="taxonomic scope" value="Eukaryota"/>
</dbReference>
<evidence type="ECO:0000256" key="2">
    <source>
        <dbReference type="ARBA" id="ARBA00023002"/>
    </source>
</evidence>
<dbReference type="GO" id="GO:0016491">
    <property type="term" value="F:oxidoreductase activity"/>
    <property type="evidence" value="ECO:0007669"/>
    <property type="project" value="UniProtKB-KW"/>
</dbReference>
<dbReference type="Gene3D" id="3.30.465.10">
    <property type="match status" value="2"/>
</dbReference>
<dbReference type="InterPro" id="IPR006094">
    <property type="entry name" value="Oxid_FAD_bind_N"/>
</dbReference>
<evidence type="ECO:0000256" key="1">
    <source>
        <dbReference type="ARBA" id="ARBA00005466"/>
    </source>
</evidence>
<dbReference type="InterPro" id="IPR012951">
    <property type="entry name" value="BBE"/>
</dbReference>
<evidence type="ECO:0000313" key="5">
    <source>
        <dbReference type="EMBL" id="EKG21996.1"/>
    </source>
</evidence>
<comment type="similarity">
    <text evidence="1">Belongs to the oxygen-dependent FAD-linked oxidoreductase family.</text>
</comment>
<dbReference type="InterPro" id="IPR016169">
    <property type="entry name" value="FAD-bd_PCMH_sub2"/>
</dbReference>
<keyword evidence="2" id="KW-0560">Oxidoreductase</keyword>